<evidence type="ECO:0000256" key="1">
    <source>
        <dbReference type="SAM" id="MobiDB-lite"/>
    </source>
</evidence>
<evidence type="ECO:0008006" key="5">
    <source>
        <dbReference type="Google" id="ProtNLM"/>
    </source>
</evidence>
<gene>
    <name evidence="3" type="ORF">EV686_10694</name>
</gene>
<organism evidence="3 4">
    <name type="scientific">Paracandidimonas soli</name>
    <dbReference type="NCBI Taxonomy" id="1917182"/>
    <lineage>
        <taxon>Bacteria</taxon>
        <taxon>Pseudomonadati</taxon>
        <taxon>Pseudomonadota</taxon>
        <taxon>Betaproteobacteria</taxon>
        <taxon>Burkholderiales</taxon>
        <taxon>Alcaligenaceae</taxon>
        <taxon>Paracandidimonas</taxon>
    </lineage>
</organism>
<dbReference type="AlphaFoldDB" id="A0A4R3V4H8"/>
<feature type="region of interest" description="Disordered" evidence="1">
    <location>
        <begin position="95"/>
        <end position="116"/>
    </location>
</feature>
<feature type="chain" id="PRO_5020555890" description="Glycine zipper 2TM protein" evidence="2">
    <location>
        <begin position="27"/>
        <end position="116"/>
    </location>
</feature>
<comment type="caution">
    <text evidence="3">The sequence shown here is derived from an EMBL/GenBank/DDBJ whole genome shotgun (WGS) entry which is preliminary data.</text>
</comment>
<sequence length="116" mass="12566">MTIAKRIIQAVLAGALALGVSTAALADKQGRNTIIGAGLGGAAGALISDGDPWVILGGAAAGGVLGHVITDDDDRGRNRHHWKHDRSYNKYYKRANYRGHDKHRGGKHWHKKHHRH</sequence>
<evidence type="ECO:0000256" key="2">
    <source>
        <dbReference type="SAM" id="SignalP"/>
    </source>
</evidence>
<keyword evidence="4" id="KW-1185">Reference proteome</keyword>
<name>A0A4R3V4H8_9BURK</name>
<dbReference type="EMBL" id="SMBX01000006">
    <property type="protein sequence ID" value="TCU97214.1"/>
    <property type="molecule type" value="Genomic_DNA"/>
</dbReference>
<evidence type="ECO:0000313" key="3">
    <source>
        <dbReference type="EMBL" id="TCU97214.1"/>
    </source>
</evidence>
<evidence type="ECO:0000313" key="4">
    <source>
        <dbReference type="Proteomes" id="UP000294692"/>
    </source>
</evidence>
<protein>
    <recommendedName>
        <fullName evidence="5">Glycine zipper 2TM protein</fullName>
    </recommendedName>
</protein>
<accession>A0A4R3V4H8</accession>
<reference evidence="3 4" key="1">
    <citation type="submission" date="2019-03" db="EMBL/GenBank/DDBJ databases">
        <title>Genomic Encyclopedia of Type Strains, Phase IV (KMG-IV): sequencing the most valuable type-strain genomes for metagenomic binning, comparative biology and taxonomic classification.</title>
        <authorList>
            <person name="Goeker M."/>
        </authorList>
    </citation>
    <scope>NUCLEOTIDE SEQUENCE [LARGE SCALE GENOMIC DNA]</scope>
    <source>
        <strain evidence="3 4">DSM 100048</strain>
    </source>
</reference>
<feature type="signal peptide" evidence="2">
    <location>
        <begin position="1"/>
        <end position="26"/>
    </location>
</feature>
<keyword evidence="2" id="KW-0732">Signal</keyword>
<proteinExistence type="predicted"/>
<dbReference type="RefSeq" id="WP_132477314.1">
    <property type="nucleotide sequence ID" value="NZ_SMBX01000006.1"/>
</dbReference>
<dbReference type="Proteomes" id="UP000294692">
    <property type="component" value="Unassembled WGS sequence"/>
</dbReference>